<evidence type="ECO:0000313" key="4">
    <source>
        <dbReference type="EMBL" id="EJU02525.1"/>
    </source>
</evidence>
<dbReference type="Pfam" id="PF00627">
    <property type="entry name" value="UBA"/>
    <property type="match status" value="1"/>
</dbReference>
<dbReference type="Gene3D" id="1.10.8.10">
    <property type="entry name" value="DNA helicase RuvA subunit, C-terminal domain"/>
    <property type="match status" value="1"/>
</dbReference>
<feature type="compositionally biased region" description="Low complexity" evidence="1">
    <location>
        <begin position="234"/>
        <end position="259"/>
    </location>
</feature>
<dbReference type="PROSITE" id="PS50053">
    <property type="entry name" value="UBIQUITIN_2"/>
    <property type="match status" value="1"/>
</dbReference>
<feature type="domain" description="Ubiquitin-like" evidence="3">
    <location>
        <begin position="5"/>
        <end position="74"/>
    </location>
</feature>
<proteinExistence type="predicted"/>
<dbReference type="PROSITE" id="PS00299">
    <property type="entry name" value="UBIQUITIN_1"/>
    <property type="match status" value="1"/>
</dbReference>
<dbReference type="STRING" id="1858805.M5G2S6"/>
<dbReference type="InterPro" id="IPR006636">
    <property type="entry name" value="STI1_HS-bd"/>
</dbReference>
<dbReference type="SUPFAM" id="SSF46934">
    <property type="entry name" value="UBA-like"/>
    <property type="match status" value="1"/>
</dbReference>
<dbReference type="InterPro" id="IPR009060">
    <property type="entry name" value="UBA-like_sf"/>
</dbReference>
<dbReference type="PROSITE" id="PS50030">
    <property type="entry name" value="UBA"/>
    <property type="match status" value="1"/>
</dbReference>
<dbReference type="OrthoDB" id="267397at2759"/>
<feature type="compositionally biased region" description="Polar residues" evidence="1">
    <location>
        <begin position="88"/>
        <end position="100"/>
    </location>
</feature>
<feature type="region of interest" description="Disordered" evidence="1">
    <location>
        <begin position="76"/>
        <end position="100"/>
    </location>
</feature>
<dbReference type="FunFam" id="1.10.8.10:FF:000079">
    <property type="entry name" value="Ubiquitin family protein"/>
    <property type="match status" value="1"/>
</dbReference>
<dbReference type="SMART" id="SM00213">
    <property type="entry name" value="UBQ"/>
    <property type="match status" value="1"/>
</dbReference>
<dbReference type="InterPro" id="IPR015496">
    <property type="entry name" value="Ubiquilin"/>
</dbReference>
<dbReference type="Pfam" id="PF23195">
    <property type="entry name" value="UBQLN1"/>
    <property type="match status" value="1"/>
</dbReference>
<evidence type="ECO:0000313" key="5">
    <source>
        <dbReference type="Proteomes" id="UP000030653"/>
    </source>
</evidence>
<dbReference type="GeneID" id="63687526"/>
<dbReference type="InterPro" id="IPR015940">
    <property type="entry name" value="UBA"/>
</dbReference>
<dbReference type="SMART" id="SM00165">
    <property type="entry name" value="UBA"/>
    <property type="match status" value="1"/>
</dbReference>
<dbReference type="InterPro" id="IPR019954">
    <property type="entry name" value="Ubiquitin_CS"/>
</dbReference>
<dbReference type="PANTHER" id="PTHR10677">
    <property type="entry name" value="UBIQUILIN"/>
    <property type="match status" value="1"/>
</dbReference>
<dbReference type="InterPro" id="IPR029071">
    <property type="entry name" value="Ubiquitin-like_domsf"/>
</dbReference>
<feature type="domain" description="UBA" evidence="2">
    <location>
        <begin position="315"/>
        <end position="359"/>
    </location>
</feature>
<dbReference type="RefSeq" id="XP_040629419.1">
    <property type="nucleotide sequence ID" value="XM_040772464.1"/>
</dbReference>
<dbReference type="Proteomes" id="UP000030653">
    <property type="component" value="Unassembled WGS sequence"/>
</dbReference>
<keyword evidence="5" id="KW-1185">Reference proteome</keyword>
<organism evidence="4 5">
    <name type="scientific">Dacryopinax primogenitus (strain DJM 731)</name>
    <name type="common">Brown rot fungus</name>
    <dbReference type="NCBI Taxonomy" id="1858805"/>
    <lineage>
        <taxon>Eukaryota</taxon>
        <taxon>Fungi</taxon>
        <taxon>Dikarya</taxon>
        <taxon>Basidiomycota</taxon>
        <taxon>Agaricomycotina</taxon>
        <taxon>Dacrymycetes</taxon>
        <taxon>Dacrymycetales</taxon>
        <taxon>Dacrymycetaceae</taxon>
        <taxon>Dacryopinax</taxon>
    </lineage>
</organism>
<dbReference type="CDD" id="cd16106">
    <property type="entry name" value="Ubl_Dsk2p_like"/>
    <property type="match status" value="1"/>
</dbReference>
<feature type="compositionally biased region" description="Low complexity" evidence="1">
    <location>
        <begin position="266"/>
        <end position="275"/>
    </location>
</feature>
<dbReference type="CDD" id="cd14399">
    <property type="entry name" value="UBA_PLICs"/>
    <property type="match status" value="1"/>
</dbReference>
<name>M5G2S6_DACPD</name>
<evidence type="ECO:0000256" key="1">
    <source>
        <dbReference type="SAM" id="MobiDB-lite"/>
    </source>
</evidence>
<accession>M5G2S6</accession>
<dbReference type="SMART" id="SM00727">
    <property type="entry name" value="STI1"/>
    <property type="match status" value="2"/>
</dbReference>
<dbReference type="EMBL" id="JH795861">
    <property type="protein sequence ID" value="EJU02525.1"/>
    <property type="molecule type" value="Genomic_DNA"/>
</dbReference>
<dbReference type="InterPro" id="IPR000626">
    <property type="entry name" value="Ubiquitin-like_dom"/>
</dbReference>
<dbReference type="GO" id="GO:0006511">
    <property type="term" value="P:ubiquitin-dependent protein catabolic process"/>
    <property type="evidence" value="ECO:0007669"/>
    <property type="project" value="TreeGrafter"/>
</dbReference>
<dbReference type="GO" id="GO:0031593">
    <property type="term" value="F:polyubiquitin modification-dependent protein binding"/>
    <property type="evidence" value="ECO:0007669"/>
    <property type="project" value="TreeGrafter"/>
</dbReference>
<dbReference type="AlphaFoldDB" id="M5G2S6"/>
<sequence>MAEEISINVKGPNELKLSISISLDKTVLDLKESIAECADVPAAQQRLIYSGRVLKDDDALSSYKLASGHTVHMVKSPVRRDAEPPRQQLPTMQTGQNPTDPLTVLNGPAGHGVMAGFNPFAQMGVNPNDPNMMQSMLDSPEFLQSMSHLMSNPQILDQIIASNPQLAAMGPQVRQVLQSEQFRQMMSNPDSIRQMIQMQRMLQGMGMNPGMGGFPGMYGAPGAAGGATFPPPGAFGTPTTTGSTGTPGAAPAAPGAGTTPAGGAGSPPTGTGAVPPVTPFGNYGMVDPNLMNLLAGGMGGMGGFGAPAQPADTRPPEQRYETQLSQLQTMGFTNAQQNIRALMATGGNVNAAVEYILNGGGL</sequence>
<dbReference type="SUPFAM" id="SSF54236">
    <property type="entry name" value="Ubiquitin-like"/>
    <property type="match status" value="1"/>
</dbReference>
<dbReference type="HOGENOM" id="CLU_024293_0_1_1"/>
<gene>
    <name evidence="4" type="ORF">DACRYDRAFT_21609</name>
</gene>
<reference evidence="4 5" key="1">
    <citation type="journal article" date="2012" name="Science">
        <title>The Paleozoic origin of enzymatic lignin decomposition reconstructed from 31 fungal genomes.</title>
        <authorList>
            <person name="Floudas D."/>
            <person name="Binder M."/>
            <person name="Riley R."/>
            <person name="Barry K."/>
            <person name="Blanchette R.A."/>
            <person name="Henrissat B."/>
            <person name="Martinez A.T."/>
            <person name="Otillar R."/>
            <person name="Spatafora J.W."/>
            <person name="Yadav J.S."/>
            <person name="Aerts A."/>
            <person name="Benoit I."/>
            <person name="Boyd A."/>
            <person name="Carlson A."/>
            <person name="Copeland A."/>
            <person name="Coutinho P.M."/>
            <person name="de Vries R.P."/>
            <person name="Ferreira P."/>
            <person name="Findley K."/>
            <person name="Foster B."/>
            <person name="Gaskell J."/>
            <person name="Glotzer D."/>
            <person name="Gorecki P."/>
            <person name="Heitman J."/>
            <person name="Hesse C."/>
            <person name="Hori C."/>
            <person name="Igarashi K."/>
            <person name="Jurgens J.A."/>
            <person name="Kallen N."/>
            <person name="Kersten P."/>
            <person name="Kohler A."/>
            <person name="Kuees U."/>
            <person name="Kumar T.K.A."/>
            <person name="Kuo A."/>
            <person name="LaButti K."/>
            <person name="Larrondo L.F."/>
            <person name="Lindquist E."/>
            <person name="Ling A."/>
            <person name="Lombard V."/>
            <person name="Lucas S."/>
            <person name="Lundell T."/>
            <person name="Martin R."/>
            <person name="McLaughlin D.J."/>
            <person name="Morgenstern I."/>
            <person name="Morin E."/>
            <person name="Murat C."/>
            <person name="Nagy L.G."/>
            <person name="Nolan M."/>
            <person name="Ohm R.A."/>
            <person name="Patyshakuliyeva A."/>
            <person name="Rokas A."/>
            <person name="Ruiz-Duenas F.J."/>
            <person name="Sabat G."/>
            <person name="Salamov A."/>
            <person name="Samejima M."/>
            <person name="Schmutz J."/>
            <person name="Slot J.C."/>
            <person name="St John F."/>
            <person name="Stenlid J."/>
            <person name="Sun H."/>
            <person name="Sun S."/>
            <person name="Syed K."/>
            <person name="Tsang A."/>
            <person name="Wiebenga A."/>
            <person name="Young D."/>
            <person name="Pisabarro A."/>
            <person name="Eastwood D.C."/>
            <person name="Martin F."/>
            <person name="Cullen D."/>
            <person name="Grigoriev I.V."/>
            <person name="Hibbett D.S."/>
        </authorList>
    </citation>
    <scope>NUCLEOTIDE SEQUENCE [LARGE SCALE GENOMIC DNA]</scope>
    <source>
        <strain evidence="4 5">DJM-731 SS1</strain>
    </source>
</reference>
<evidence type="ECO:0000259" key="3">
    <source>
        <dbReference type="PROSITE" id="PS50053"/>
    </source>
</evidence>
<dbReference type="Pfam" id="PF00240">
    <property type="entry name" value="ubiquitin"/>
    <property type="match status" value="1"/>
</dbReference>
<dbReference type="PANTHER" id="PTHR10677:SF3">
    <property type="entry name" value="FI07626P-RELATED"/>
    <property type="match status" value="1"/>
</dbReference>
<protein>
    <submittedName>
        <fullName evidence="4">Ubiquitin-domain-containing protein</fullName>
    </submittedName>
</protein>
<evidence type="ECO:0000259" key="2">
    <source>
        <dbReference type="PROSITE" id="PS50030"/>
    </source>
</evidence>
<dbReference type="GO" id="GO:0005829">
    <property type="term" value="C:cytosol"/>
    <property type="evidence" value="ECO:0007669"/>
    <property type="project" value="TreeGrafter"/>
</dbReference>
<dbReference type="OMA" id="PGMDMFG"/>
<feature type="region of interest" description="Disordered" evidence="1">
    <location>
        <begin position="229"/>
        <end position="275"/>
    </location>
</feature>
<dbReference type="Gene3D" id="3.10.20.90">
    <property type="entry name" value="Phosphatidylinositol 3-kinase Catalytic Subunit, Chain A, domain 1"/>
    <property type="match status" value="1"/>
</dbReference>